<keyword evidence="7" id="KW-0961">Cell wall biogenesis/degradation</keyword>
<dbReference type="InterPro" id="IPR011050">
    <property type="entry name" value="Pectin_lyase_fold/virulence"/>
</dbReference>
<comment type="similarity">
    <text evidence="2 8">Belongs to the glycosyl hydrolase 28 family.</text>
</comment>
<dbReference type="Gene3D" id="2.160.20.10">
    <property type="entry name" value="Single-stranded right-handed beta-helix, Pectin lyase-like"/>
    <property type="match status" value="1"/>
</dbReference>
<keyword evidence="4" id="KW-0964">Secreted</keyword>
<dbReference type="InterPro" id="IPR012334">
    <property type="entry name" value="Pectin_lyas_fold"/>
</dbReference>
<protein>
    <submittedName>
        <fullName evidence="9">Exopolygalacturonase</fullName>
    </submittedName>
</protein>
<sequence>MLVSILSSIEGCMLLYSIEAPGTSPNTDGITVSVSNNITISSSTIGVGNDFVSIGPGSTNIYVSFVHWSSVGSLGKRSNCTINGTMNGVRVNTWSGAPPSSASNLVFENITMINVLNPII</sequence>
<gene>
    <name evidence="9" type="primary">plaa2</name>
    <name evidence="9" type="ORF">CR513_29900</name>
</gene>
<evidence type="ECO:0000256" key="5">
    <source>
        <dbReference type="ARBA" id="ARBA00022801"/>
    </source>
</evidence>
<dbReference type="Pfam" id="PF00295">
    <property type="entry name" value="Glyco_hydro_28"/>
    <property type="match status" value="1"/>
</dbReference>
<dbReference type="EMBL" id="QJKJ01005922">
    <property type="protein sequence ID" value="RDX88502.1"/>
    <property type="molecule type" value="Genomic_DNA"/>
</dbReference>
<dbReference type="GO" id="GO:0071555">
    <property type="term" value="P:cell wall organization"/>
    <property type="evidence" value="ECO:0007669"/>
    <property type="project" value="UniProtKB-KW"/>
</dbReference>
<evidence type="ECO:0000256" key="4">
    <source>
        <dbReference type="ARBA" id="ARBA00022525"/>
    </source>
</evidence>
<comment type="caution">
    <text evidence="9">The sequence shown here is derived from an EMBL/GenBank/DDBJ whole genome shotgun (WGS) entry which is preliminary data.</text>
</comment>
<keyword evidence="6 8" id="KW-0326">Glycosidase</keyword>
<dbReference type="OrthoDB" id="187139at2759"/>
<evidence type="ECO:0000256" key="3">
    <source>
        <dbReference type="ARBA" id="ARBA00022512"/>
    </source>
</evidence>
<keyword evidence="10" id="KW-1185">Reference proteome</keyword>
<dbReference type="InterPro" id="IPR000743">
    <property type="entry name" value="Glyco_hydro_28"/>
</dbReference>
<comment type="subcellular location">
    <subcellularLocation>
        <location evidence="1">Secreted</location>
        <location evidence="1">Cell wall</location>
    </subcellularLocation>
</comment>
<evidence type="ECO:0000256" key="6">
    <source>
        <dbReference type="ARBA" id="ARBA00023295"/>
    </source>
</evidence>
<dbReference type="STRING" id="157652.A0A371GD74"/>
<dbReference type="Proteomes" id="UP000257109">
    <property type="component" value="Unassembled WGS sequence"/>
</dbReference>
<dbReference type="GO" id="GO:0005975">
    <property type="term" value="P:carbohydrate metabolic process"/>
    <property type="evidence" value="ECO:0007669"/>
    <property type="project" value="InterPro"/>
</dbReference>
<keyword evidence="3" id="KW-0134">Cell wall</keyword>
<evidence type="ECO:0000313" key="10">
    <source>
        <dbReference type="Proteomes" id="UP000257109"/>
    </source>
</evidence>
<accession>A0A371GD74</accession>
<evidence type="ECO:0000256" key="8">
    <source>
        <dbReference type="RuleBase" id="RU361169"/>
    </source>
</evidence>
<dbReference type="AlphaFoldDB" id="A0A371GD74"/>
<feature type="non-terminal residue" evidence="9">
    <location>
        <position position="1"/>
    </location>
</feature>
<dbReference type="SUPFAM" id="SSF51126">
    <property type="entry name" value="Pectin lyase-like"/>
    <property type="match status" value="1"/>
</dbReference>
<evidence type="ECO:0000256" key="7">
    <source>
        <dbReference type="ARBA" id="ARBA00023316"/>
    </source>
</evidence>
<proteinExistence type="inferred from homology"/>
<keyword evidence="5 8" id="KW-0378">Hydrolase</keyword>
<reference evidence="9" key="1">
    <citation type="submission" date="2018-05" db="EMBL/GenBank/DDBJ databases">
        <title>Draft genome of Mucuna pruriens seed.</title>
        <authorList>
            <person name="Nnadi N.E."/>
            <person name="Vos R."/>
            <person name="Hasami M.H."/>
            <person name="Devisetty U.K."/>
            <person name="Aguiy J.C."/>
        </authorList>
    </citation>
    <scope>NUCLEOTIDE SEQUENCE [LARGE SCALE GENOMIC DNA]</scope>
    <source>
        <strain evidence="9">JCA_2017</strain>
    </source>
</reference>
<dbReference type="GO" id="GO:0004650">
    <property type="term" value="F:polygalacturonase activity"/>
    <property type="evidence" value="ECO:0007669"/>
    <property type="project" value="InterPro"/>
</dbReference>
<organism evidence="9 10">
    <name type="scientific">Mucuna pruriens</name>
    <name type="common">Velvet bean</name>
    <name type="synonym">Dolichos pruriens</name>
    <dbReference type="NCBI Taxonomy" id="157652"/>
    <lineage>
        <taxon>Eukaryota</taxon>
        <taxon>Viridiplantae</taxon>
        <taxon>Streptophyta</taxon>
        <taxon>Embryophyta</taxon>
        <taxon>Tracheophyta</taxon>
        <taxon>Spermatophyta</taxon>
        <taxon>Magnoliopsida</taxon>
        <taxon>eudicotyledons</taxon>
        <taxon>Gunneridae</taxon>
        <taxon>Pentapetalae</taxon>
        <taxon>rosids</taxon>
        <taxon>fabids</taxon>
        <taxon>Fabales</taxon>
        <taxon>Fabaceae</taxon>
        <taxon>Papilionoideae</taxon>
        <taxon>50 kb inversion clade</taxon>
        <taxon>NPAAA clade</taxon>
        <taxon>indigoferoid/millettioid clade</taxon>
        <taxon>Phaseoleae</taxon>
        <taxon>Mucuna</taxon>
    </lineage>
</organism>
<evidence type="ECO:0000256" key="2">
    <source>
        <dbReference type="ARBA" id="ARBA00008834"/>
    </source>
</evidence>
<name>A0A371GD74_MUCPR</name>
<evidence type="ECO:0000313" key="9">
    <source>
        <dbReference type="EMBL" id="RDX88502.1"/>
    </source>
</evidence>
<dbReference type="PANTHER" id="PTHR31375">
    <property type="match status" value="1"/>
</dbReference>
<evidence type="ECO:0000256" key="1">
    <source>
        <dbReference type="ARBA" id="ARBA00004191"/>
    </source>
</evidence>